<evidence type="ECO:0000256" key="11">
    <source>
        <dbReference type="RuleBase" id="RU003923"/>
    </source>
</evidence>
<dbReference type="STRING" id="1838286.Verru16b_03162"/>
<dbReference type="PROSITE" id="PS00874">
    <property type="entry name" value="T2SP_F"/>
    <property type="match status" value="1"/>
</dbReference>
<evidence type="ECO:0000256" key="5">
    <source>
        <dbReference type="ARBA" id="ARBA00022475"/>
    </source>
</evidence>
<dbReference type="PANTHER" id="PTHR30012:SF0">
    <property type="entry name" value="TYPE II SECRETION SYSTEM PROTEIN F-RELATED"/>
    <property type="match status" value="1"/>
</dbReference>
<keyword evidence="9 12" id="KW-0472">Membrane</keyword>
<feature type="transmembrane region" description="Helical" evidence="12">
    <location>
        <begin position="386"/>
        <end position="407"/>
    </location>
</feature>
<evidence type="ECO:0000256" key="2">
    <source>
        <dbReference type="ARBA" id="ARBA00004429"/>
    </source>
</evidence>
<sequence length="414" mass="44390">MPVFKYTALDATGAKKLGRLDADDAQQAAAALRAQGLFPTAVAPVERAGGDTGATGRMAWALSVPFLRPVGARELAVFTRQLGTLLRAGMPLLKALEALARQQRNESFRRVVEGLAGSIKTGDTLSAAMARHPRVFDRLYLNMIKAGEAGGVLDGVLDRLARFQEKSLHVRGKVVAAMVYPAVVLSVALVILAGLLVYVVPKFQQIFADLLKGAPLPPLTQAVLAVSDAVRHQVWLTFGVVLAGWIGFRLFRRTEAGARLVDTLVVKLPLFGDLFLKAIVARFGRTLGTLLSSGVPILPALLITRDTCGNARVAAAIMRVHERVKEGAPVARPLEATHVFPPMVTSMIEVGEQSGQLPEMLNKVADIYEEEVDNAVAGLSSLIEPVLILFLALIVGTIVIALFLPIIRIVQLLS</sequence>
<dbReference type="InterPro" id="IPR018076">
    <property type="entry name" value="T2SS_GspF_dom"/>
</dbReference>
<proteinExistence type="inferred from homology"/>
<evidence type="ECO:0000313" key="15">
    <source>
        <dbReference type="Proteomes" id="UP000095228"/>
    </source>
</evidence>
<evidence type="ECO:0000256" key="8">
    <source>
        <dbReference type="ARBA" id="ARBA00022989"/>
    </source>
</evidence>
<evidence type="ECO:0000256" key="6">
    <source>
        <dbReference type="ARBA" id="ARBA00022519"/>
    </source>
</evidence>
<accession>A0A1D8AYW1</accession>
<dbReference type="InterPro" id="IPR001992">
    <property type="entry name" value="T2SS_GspF/T4SS_PilC_CS"/>
</dbReference>
<feature type="domain" description="Type II secretion system protein GspF" evidence="13">
    <location>
        <begin position="78"/>
        <end position="201"/>
    </location>
</feature>
<comment type="similarity">
    <text evidence="3 11">Belongs to the GSP F family.</text>
</comment>
<evidence type="ECO:0000313" key="14">
    <source>
        <dbReference type="EMBL" id="AOS46067.1"/>
    </source>
</evidence>
<name>A0A1D8AYW1_9BACT</name>
<dbReference type="Pfam" id="PF00482">
    <property type="entry name" value="T2SSF"/>
    <property type="match status" value="2"/>
</dbReference>
<keyword evidence="5" id="KW-1003">Cell membrane</keyword>
<keyword evidence="4 11" id="KW-0813">Transport</keyword>
<dbReference type="EMBL" id="CP016094">
    <property type="protein sequence ID" value="AOS46067.1"/>
    <property type="molecule type" value="Genomic_DNA"/>
</dbReference>
<comment type="subcellular location">
    <subcellularLocation>
        <location evidence="2">Cell inner membrane</location>
        <topology evidence="2">Multi-pass membrane protein</topology>
    </subcellularLocation>
    <subcellularLocation>
        <location evidence="11">Cell membrane</location>
        <topology evidence="11">Multi-pass membrane protein</topology>
    </subcellularLocation>
</comment>
<evidence type="ECO:0000256" key="4">
    <source>
        <dbReference type="ARBA" id="ARBA00022448"/>
    </source>
</evidence>
<gene>
    <name evidence="14" type="primary">epsF_2</name>
    <name evidence="14" type="ORF">Verru16b_03162</name>
</gene>
<reference evidence="14 15" key="1">
    <citation type="submission" date="2016-06" db="EMBL/GenBank/DDBJ databases">
        <title>Three novel species with peptidoglycan cell walls form the new genus Lacunisphaera gen. nov. in the family Opitutaceae of the verrucomicrobial subdivision 4.</title>
        <authorList>
            <person name="Rast P."/>
            <person name="Gloeckner I."/>
            <person name="Jogler M."/>
            <person name="Boedeker C."/>
            <person name="Jeske O."/>
            <person name="Wiegand S."/>
            <person name="Reinhardt R."/>
            <person name="Schumann P."/>
            <person name="Rohde M."/>
            <person name="Spring S."/>
            <person name="Gloeckner F.O."/>
            <person name="Jogler C."/>
        </authorList>
    </citation>
    <scope>NUCLEOTIDE SEQUENCE [LARGE SCALE GENOMIC DNA]</scope>
    <source>
        <strain evidence="14 15">IG16b</strain>
    </source>
</reference>
<dbReference type="RefSeq" id="WP_069963154.1">
    <property type="nucleotide sequence ID" value="NZ_CP016094.1"/>
</dbReference>
<dbReference type="Proteomes" id="UP000095228">
    <property type="component" value="Chromosome"/>
</dbReference>
<keyword evidence="6" id="KW-0997">Cell inner membrane</keyword>
<evidence type="ECO:0000256" key="7">
    <source>
        <dbReference type="ARBA" id="ARBA00022692"/>
    </source>
</evidence>
<comment type="function">
    <text evidence="1">Component of the type II secretion system inner membrane complex required for the energy-dependent secretion of extracellular factors such as proteases and toxins from the periplasm.</text>
</comment>
<keyword evidence="8 12" id="KW-1133">Transmembrane helix</keyword>
<dbReference type="InterPro" id="IPR003004">
    <property type="entry name" value="GspF/PilC"/>
</dbReference>
<dbReference type="PATRIC" id="fig|1838286.3.peg.3185"/>
<dbReference type="AlphaFoldDB" id="A0A1D8AYW1"/>
<dbReference type="GO" id="GO:0015628">
    <property type="term" value="P:protein secretion by the type II secretion system"/>
    <property type="evidence" value="ECO:0007669"/>
    <property type="project" value="TreeGrafter"/>
</dbReference>
<evidence type="ECO:0000256" key="9">
    <source>
        <dbReference type="ARBA" id="ARBA00023136"/>
    </source>
</evidence>
<dbReference type="FunFam" id="1.20.81.30:FF:000001">
    <property type="entry name" value="Type II secretion system protein F"/>
    <property type="match status" value="2"/>
</dbReference>
<protein>
    <recommendedName>
        <fullName evidence="10">General secretion pathway protein F</fullName>
    </recommendedName>
</protein>
<evidence type="ECO:0000256" key="10">
    <source>
        <dbReference type="ARBA" id="ARBA00030750"/>
    </source>
</evidence>
<dbReference type="InterPro" id="IPR042094">
    <property type="entry name" value="T2SS_GspF_sf"/>
</dbReference>
<evidence type="ECO:0000259" key="13">
    <source>
        <dbReference type="Pfam" id="PF00482"/>
    </source>
</evidence>
<dbReference type="Gene3D" id="1.20.81.30">
    <property type="entry name" value="Type II secretion system (T2SS), domain F"/>
    <property type="match status" value="2"/>
</dbReference>
<feature type="domain" description="Type II secretion system protein GspF" evidence="13">
    <location>
        <begin position="285"/>
        <end position="405"/>
    </location>
</feature>
<evidence type="ECO:0000256" key="1">
    <source>
        <dbReference type="ARBA" id="ARBA00002684"/>
    </source>
</evidence>
<evidence type="ECO:0000256" key="3">
    <source>
        <dbReference type="ARBA" id="ARBA00005745"/>
    </source>
</evidence>
<dbReference type="OrthoDB" id="9805682at2"/>
<keyword evidence="7 11" id="KW-0812">Transmembrane</keyword>
<organism evidence="14 15">
    <name type="scientific">Lacunisphaera limnophila</name>
    <dbReference type="NCBI Taxonomy" id="1838286"/>
    <lineage>
        <taxon>Bacteria</taxon>
        <taxon>Pseudomonadati</taxon>
        <taxon>Verrucomicrobiota</taxon>
        <taxon>Opitutia</taxon>
        <taxon>Opitutales</taxon>
        <taxon>Opitutaceae</taxon>
        <taxon>Lacunisphaera</taxon>
    </lineage>
</organism>
<keyword evidence="15" id="KW-1185">Reference proteome</keyword>
<evidence type="ECO:0000256" key="12">
    <source>
        <dbReference type="SAM" id="Phobius"/>
    </source>
</evidence>
<dbReference type="KEGG" id="obg:Verru16b_03162"/>
<feature type="transmembrane region" description="Helical" evidence="12">
    <location>
        <begin position="174"/>
        <end position="200"/>
    </location>
</feature>
<dbReference type="PRINTS" id="PR00812">
    <property type="entry name" value="BCTERIALGSPF"/>
</dbReference>
<dbReference type="PANTHER" id="PTHR30012">
    <property type="entry name" value="GENERAL SECRETION PATHWAY PROTEIN"/>
    <property type="match status" value="1"/>
</dbReference>
<dbReference type="GO" id="GO:0005886">
    <property type="term" value="C:plasma membrane"/>
    <property type="evidence" value="ECO:0007669"/>
    <property type="project" value="UniProtKB-SubCell"/>
</dbReference>
<feature type="transmembrane region" description="Helical" evidence="12">
    <location>
        <begin position="234"/>
        <end position="251"/>
    </location>
</feature>